<evidence type="ECO:0000313" key="2">
    <source>
        <dbReference type="EMBL" id="VDO95409.1"/>
    </source>
</evidence>
<evidence type="ECO:0000313" key="3">
    <source>
        <dbReference type="Proteomes" id="UP000270296"/>
    </source>
</evidence>
<protein>
    <submittedName>
        <fullName evidence="2 4">Uncharacterized protein</fullName>
    </submittedName>
</protein>
<organism evidence="4">
    <name type="scientific">Soboliphyme baturini</name>
    <dbReference type="NCBI Taxonomy" id="241478"/>
    <lineage>
        <taxon>Eukaryota</taxon>
        <taxon>Metazoa</taxon>
        <taxon>Ecdysozoa</taxon>
        <taxon>Nematoda</taxon>
        <taxon>Enoplea</taxon>
        <taxon>Dorylaimia</taxon>
        <taxon>Dioctophymatida</taxon>
        <taxon>Dioctophymatoidea</taxon>
        <taxon>Soboliphymatidae</taxon>
        <taxon>Soboliphyme</taxon>
    </lineage>
</organism>
<reference evidence="4" key="1">
    <citation type="submission" date="2016-06" db="UniProtKB">
        <authorList>
            <consortium name="WormBaseParasite"/>
        </authorList>
    </citation>
    <scope>IDENTIFICATION</scope>
</reference>
<keyword evidence="3" id="KW-1185">Reference proteome</keyword>
<proteinExistence type="predicted"/>
<keyword evidence="1" id="KW-0812">Transmembrane</keyword>
<evidence type="ECO:0000256" key="1">
    <source>
        <dbReference type="SAM" id="Phobius"/>
    </source>
</evidence>
<gene>
    <name evidence="2" type="ORF">SBAD_LOCUS1760</name>
</gene>
<reference evidence="2 3" key="2">
    <citation type="submission" date="2018-11" db="EMBL/GenBank/DDBJ databases">
        <authorList>
            <consortium name="Pathogen Informatics"/>
        </authorList>
    </citation>
    <scope>NUCLEOTIDE SEQUENCE [LARGE SCALE GENOMIC DNA]</scope>
</reference>
<dbReference type="Proteomes" id="UP000270296">
    <property type="component" value="Unassembled WGS sequence"/>
</dbReference>
<keyword evidence="1" id="KW-0472">Membrane</keyword>
<dbReference type="EMBL" id="UZAM01006945">
    <property type="protein sequence ID" value="VDO95409.1"/>
    <property type="molecule type" value="Genomic_DNA"/>
</dbReference>
<accession>A0A183IDR6</accession>
<keyword evidence="1" id="KW-1133">Transmembrane helix</keyword>
<sequence length="97" mass="11172">MVELFGIGEEAESIIAGVIGFLAVGFIIFFICFVVNKIYIWYRQRQNRKRRKLHGIGDDDDQIIDITSTSMIILNKDAKKNCKKKSDAMNILRDEMT</sequence>
<dbReference type="WBParaSite" id="SBAD_0000184801-mRNA-1">
    <property type="protein sequence ID" value="SBAD_0000184801-mRNA-1"/>
    <property type="gene ID" value="SBAD_0000184801"/>
</dbReference>
<name>A0A183IDR6_9BILA</name>
<feature type="transmembrane region" description="Helical" evidence="1">
    <location>
        <begin position="14"/>
        <end position="42"/>
    </location>
</feature>
<evidence type="ECO:0000313" key="4">
    <source>
        <dbReference type="WBParaSite" id="SBAD_0000184801-mRNA-1"/>
    </source>
</evidence>
<dbReference type="AlphaFoldDB" id="A0A183IDR6"/>